<accession>A0ACB6ZLI4</accession>
<evidence type="ECO:0000313" key="2">
    <source>
        <dbReference type="Proteomes" id="UP000886501"/>
    </source>
</evidence>
<dbReference type="EMBL" id="MU117985">
    <property type="protein sequence ID" value="KAF9650437.1"/>
    <property type="molecule type" value="Genomic_DNA"/>
</dbReference>
<proteinExistence type="predicted"/>
<dbReference type="Proteomes" id="UP000886501">
    <property type="component" value="Unassembled WGS sequence"/>
</dbReference>
<comment type="caution">
    <text evidence="1">The sequence shown here is derived from an EMBL/GenBank/DDBJ whole genome shotgun (WGS) entry which is preliminary data.</text>
</comment>
<sequence length="263" mass="30080">MGSAYSKFGVGVPFDPDYSLVTSPIYTPLVLAIIRLLYGFYYLVYFIFKFSWDSIHFPRDLKEFFSYFTHLSAIGLCAYFWASGVQTLVYALWKKYPLRHWPKSFQLLHLWLSATAATFPFVVTIAYWTLLASSTSFETPYRAWDNTSVHILNSVLALSETLFTFVGPIPWLYLPICIFTIGLYIALAYVTHASQNFYPYKFLDPNQYGGKVAAYVFGVLIGECIIFAIVWGIAKLRNKIFAKRRTAILGDISFKEKGQIGQV</sequence>
<protein>
    <submittedName>
        <fullName evidence="1">Uncharacterized protein</fullName>
    </submittedName>
</protein>
<reference evidence="1" key="2">
    <citation type="journal article" date="2020" name="Nat. Commun.">
        <title>Large-scale genome sequencing of mycorrhizal fungi provides insights into the early evolution of symbiotic traits.</title>
        <authorList>
            <person name="Miyauchi S."/>
            <person name="Kiss E."/>
            <person name="Kuo A."/>
            <person name="Drula E."/>
            <person name="Kohler A."/>
            <person name="Sanchez-Garcia M."/>
            <person name="Morin E."/>
            <person name="Andreopoulos B."/>
            <person name="Barry K.W."/>
            <person name="Bonito G."/>
            <person name="Buee M."/>
            <person name="Carver A."/>
            <person name="Chen C."/>
            <person name="Cichocki N."/>
            <person name="Clum A."/>
            <person name="Culley D."/>
            <person name="Crous P.W."/>
            <person name="Fauchery L."/>
            <person name="Girlanda M."/>
            <person name="Hayes R.D."/>
            <person name="Keri Z."/>
            <person name="LaButti K."/>
            <person name="Lipzen A."/>
            <person name="Lombard V."/>
            <person name="Magnuson J."/>
            <person name="Maillard F."/>
            <person name="Murat C."/>
            <person name="Nolan M."/>
            <person name="Ohm R.A."/>
            <person name="Pangilinan J."/>
            <person name="Pereira M.F."/>
            <person name="Perotto S."/>
            <person name="Peter M."/>
            <person name="Pfister S."/>
            <person name="Riley R."/>
            <person name="Sitrit Y."/>
            <person name="Stielow J.B."/>
            <person name="Szollosi G."/>
            <person name="Zifcakova L."/>
            <person name="Stursova M."/>
            <person name="Spatafora J.W."/>
            <person name="Tedersoo L."/>
            <person name="Vaario L.M."/>
            <person name="Yamada A."/>
            <person name="Yan M."/>
            <person name="Wang P."/>
            <person name="Xu J."/>
            <person name="Bruns T."/>
            <person name="Baldrian P."/>
            <person name="Vilgalys R."/>
            <person name="Dunand C."/>
            <person name="Henrissat B."/>
            <person name="Grigoriev I.V."/>
            <person name="Hibbett D."/>
            <person name="Nagy L.G."/>
            <person name="Martin F.M."/>
        </authorList>
    </citation>
    <scope>NUCLEOTIDE SEQUENCE</scope>
    <source>
        <strain evidence="1">P2</strain>
    </source>
</reference>
<evidence type="ECO:0000313" key="1">
    <source>
        <dbReference type="EMBL" id="KAF9650437.1"/>
    </source>
</evidence>
<keyword evidence="2" id="KW-1185">Reference proteome</keyword>
<gene>
    <name evidence="1" type="ORF">BDM02DRAFT_3112208</name>
</gene>
<name>A0ACB6ZLI4_THEGA</name>
<organism evidence="1 2">
    <name type="scientific">Thelephora ganbajun</name>
    <name type="common">Ganba fungus</name>
    <dbReference type="NCBI Taxonomy" id="370292"/>
    <lineage>
        <taxon>Eukaryota</taxon>
        <taxon>Fungi</taxon>
        <taxon>Dikarya</taxon>
        <taxon>Basidiomycota</taxon>
        <taxon>Agaricomycotina</taxon>
        <taxon>Agaricomycetes</taxon>
        <taxon>Thelephorales</taxon>
        <taxon>Thelephoraceae</taxon>
        <taxon>Thelephora</taxon>
    </lineage>
</organism>
<reference evidence="1" key="1">
    <citation type="submission" date="2019-10" db="EMBL/GenBank/DDBJ databases">
        <authorList>
            <consortium name="DOE Joint Genome Institute"/>
            <person name="Kuo A."/>
            <person name="Miyauchi S."/>
            <person name="Kiss E."/>
            <person name="Drula E."/>
            <person name="Kohler A."/>
            <person name="Sanchez-Garcia M."/>
            <person name="Andreopoulos B."/>
            <person name="Barry K.W."/>
            <person name="Bonito G."/>
            <person name="Buee M."/>
            <person name="Carver A."/>
            <person name="Chen C."/>
            <person name="Cichocki N."/>
            <person name="Clum A."/>
            <person name="Culley D."/>
            <person name="Crous P.W."/>
            <person name="Fauchery L."/>
            <person name="Girlanda M."/>
            <person name="Hayes R."/>
            <person name="Keri Z."/>
            <person name="Labutti K."/>
            <person name="Lipzen A."/>
            <person name="Lombard V."/>
            <person name="Magnuson J."/>
            <person name="Maillard F."/>
            <person name="Morin E."/>
            <person name="Murat C."/>
            <person name="Nolan M."/>
            <person name="Ohm R."/>
            <person name="Pangilinan J."/>
            <person name="Pereira M."/>
            <person name="Perotto S."/>
            <person name="Peter M."/>
            <person name="Riley R."/>
            <person name="Sitrit Y."/>
            <person name="Stielow B."/>
            <person name="Szollosi G."/>
            <person name="Zifcakova L."/>
            <person name="Stursova M."/>
            <person name="Spatafora J.W."/>
            <person name="Tedersoo L."/>
            <person name="Vaario L.-M."/>
            <person name="Yamada A."/>
            <person name="Yan M."/>
            <person name="Wang P."/>
            <person name="Xu J."/>
            <person name="Bruns T."/>
            <person name="Baldrian P."/>
            <person name="Vilgalys R."/>
            <person name="Henrissat B."/>
            <person name="Grigoriev I.V."/>
            <person name="Hibbett D."/>
            <person name="Nagy L.G."/>
            <person name="Martin F.M."/>
        </authorList>
    </citation>
    <scope>NUCLEOTIDE SEQUENCE</scope>
    <source>
        <strain evidence="1">P2</strain>
    </source>
</reference>